<comment type="caution">
    <text evidence="3">The sequence shown here is derived from an EMBL/GenBank/DDBJ whole genome shotgun (WGS) entry which is preliminary data.</text>
</comment>
<sequence length="112" mass="12589">MKRNLVVIDGRRLEDWDSFHGVFANAFGFPDFYGCNMNAWIDCMSSLSDPEEGMSTIHCEKGQVVTIQVEHASELKANHPVQYEALIEGAAFVNWRLIEQGEPPVLALSFNT</sequence>
<proteinExistence type="inferred from homology"/>
<comment type="similarity">
    <text evidence="1">Belongs to the barstar family.</text>
</comment>
<gene>
    <name evidence="3" type="ORF">Pan54_43650</name>
</gene>
<dbReference type="SUPFAM" id="SSF52038">
    <property type="entry name" value="Barstar-related"/>
    <property type="match status" value="1"/>
</dbReference>
<dbReference type="InterPro" id="IPR035905">
    <property type="entry name" value="Barstar-like_sf"/>
</dbReference>
<protein>
    <submittedName>
        <fullName evidence="3">Barstar (Barnase inhibitor)</fullName>
    </submittedName>
</protein>
<evidence type="ECO:0000313" key="3">
    <source>
        <dbReference type="EMBL" id="TWT63611.1"/>
    </source>
</evidence>
<dbReference type="OrthoDB" id="7575400at2"/>
<accession>A0A5C5XMC9</accession>
<name>A0A5C5XMC9_9PLAN</name>
<dbReference type="AlphaFoldDB" id="A0A5C5XMC9"/>
<dbReference type="Proteomes" id="UP000316095">
    <property type="component" value="Unassembled WGS sequence"/>
</dbReference>
<keyword evidence="4" id="KW-1185">Reference proteome</keyword>
<evidence type="ECO:0000313" key="4">
    <source>
        <dbReference type="Proteomes" id="UP000316095"/>
    </source>
</evidence>
<feature type="domain" description="Barstar (barnase inhibitor)" evidence="2">
    <location>
        <begin position="5"/>
        <end position="88"/>
    </location>
</feature>
<organism evidence="3 4">
    <name type="scientific">Rubinisphaera italica</name>
    <dbReference type="NCBI Taxonomy" id="2527969"/>
    <lineage>
        <taxon>Bacteria</taxon>
        <taxon>Pseudomonadati</taxon>
        <taxon>Planctomycetota</taxon>
        <taxon>Planctomycetia</taxon>
        <taxon>Planctomycetales</taxon>
        <taxon>Planctomycetaceae</taxon>
        <taxon>Rubinisphaera</taxon>
    </lineage>
</organism>
<dbReference type="EMBL" id="SJPG01000001">
    <property type="protein sequence ID" value="TWT63611.1"/>
    <property type="molecule type" value="Genomic_DNA"/>
</dbReference>
<dbReference type="Gene3D" id="3.30.370.10">
    <property type="entry name" value="Barstar-like"/>
    <property type="match status" value="1"/>
</dbReference>
<dbReference type="RefSeq" id="WP_146505340.1">
    <property type="nucleotide sequence ID" value="NZ_SJPG01000001.1"/>
</dbReference>
<reference evidence="3 4" key="1">
    <citation type="submission" date="2019-02" db="EMBL/GenBank/DDBJ databases">
        <title>Deep-cultivation of Planctomycetes and their phenomic and genomic characterization uncovers novel biology.</title>
        <authorList>
            <person name="Wiegand S."/>
            <person name="Jogler M."/>
            <person name="Boedeker C."/>
            <person name="Pinto D."/>
            <person name="Vollmers J."/>
            <person name="Rivas-Marin E."/>
            <person name="Kohn T."/>
            <person name="Peeters S.H."/>
            <person name="Heuer A."/>
            <person name="Rast P."/>
            <person name="Oberbeckmann S."/>
            <person name="Bunk B."/>
            <person name="Jeske O."/>
            <person name="Meyerdierks A."/>
            <person name="Storesund J.E."/>
            <person name="Kallscheuer N."/>
            <person name="Luecker S."/>
            <person name="Lage O.M."/>
            <person name="Pohl T."/>
            <person name="Merkel B.J."/>
            <person name="Hornburger P."/>
            <person name="Mueller R.-W."/>
            <person name="Bruemmer F."/>
            <person name="Labrenz M."/>
            <person name="Spormann A.M."/>
            <person name="Op Den Camp H."/>
            <person name="Overmann J."/>
            <person name="Amann R."/>
            <person name="Jetten M.S.M."/>
            <person name="Mascher T."/>
            <person name="Medema M.H."/>
            <person name="Devos D.P."/>
            <person name="Kaster A.-K."/>
            <person name="Ovreas L."/>
            <person name="Rohde M."/>
            <person name="Galperin M.Y."/>
            <person name="Jogler C."/>
        </authorList>
    </citation>
    <scope>NUCLEOTIDE SEQUENCE [LARGE SCALE GENOMIC DNA]</scope>
    <source>
        <strain evidence="3 4">Pan54</strain>
    </source>
</reference>
<evidence type="ECO:0000256" key="1">
    <source>
        <dbReference type="ARBA" id="ARBA00006845"/>
    </source>
</evidence>
<dbReference type="Pfam" id="PF01337">
    <property type="entry name" value="Barstar"/>
    <property type="match status" value="1"/>
</dbReference>
<evidence type="ECO:0000259" key="2">
    <source>
        <dbReference type="Pfam" id="PF01337"/>
    </source>
</evidence>
<dbReference type="InterPro" id="IPR000468">
    <property type="entry name" value="Barstar"/>
</dbReference>